<keyword evidence="8" id="KW-0255">Endonuclease</keyword>
<dbReference type="Pfam" id="PF25597">
    <property type="entry name" value="SH3_retrovirus"/>
    <property type="match status" value="1"/>
</dbReference>
<feature type="compositionally biased region" description="Basic residues" evidence="18">
    <location>
        <begin position="227"/>
        <end position="237"/>
    </location>
</feature>
<evidence type="ECO:0000313" key="20">
    <source>
        <dbReference type="EMBL" id="AAT38758.1"/>
    </source>
</evidence>
<dbReference type="Gene3D" id="3.30.420.10">
    <property type="entry name" value="Ribonuclease H-like superfamily/Ribonuclease H"/>
    <property type="match status" value="1"/>
</dbReference>
<evidence type="ECO:0000256" key="6">
    <source>
        <dbReference type="ARBA" id="ARBA00022741"/>
    </source>
</evidence>
<dbReference type="InterPro" id="IPR043502">
    <property type="entry name" value="DNA/RNA_pol_sf"/>
</dbReference>
<dbReference type="GO" id="GO:0015074">
    <property type="term" value="P:DNA integration"/>
    <property type="evidence" value="ECO:0007669"/>
    <property type="project" value="UniProtKB-KW"/>
</dbReference>
<reference evidence="20" key="1">
    <citation type="submission" date="2004-05" db="EMBL/GenBank/DDBJ databases">
        <authorList>
            <person name="Buell R."/>
            <person name="Liu J."/>
            <person name="Childs K."/>
            <person name="Zaborsky J."/>
            <person name="Tallon L."/>
            <person name="Wirtz U."/>
            <person name="Wei F."/>
            <person name="Kuang H."/>
            <person name="Zhang P."/>
            <person name="Marano M."/>
            <person name="Baker B."/>
        </authorList>
    </citation>
    <scope>NUCLEOTIDE SEQUENCE</scope>
</reference>
<accession>Q6L3N8</accession>
<keyword evidence="14" id="KW-0239">DNA-directed DNA polymerase</keyword>
<keyword evidence="6" id="KW-0547">Nucleotide-binding</keyword>
<evidence type="ECO:0000256" key="15">
    <source>
        <dbReference type="ARBA" id="ARBA00023113"/>
    </source>
</evidence>
<evidence type="ECO:0000256" key="14">
    <source>
        <dbReference type="ARBA" id="ARBA00022932"/>
    </source>
</evidence>
<dbReference type="InterPro" id="IPR012337">
    <property type="entry name" value="RNaseH-like_sf"/>
</dbReference>
<name>Q6L3N8_SOLDE</name>
<dbReference type="Pfam" id="PF07727">
    <property type="entry name" value="RVT_2"/>
    <property type="match status" value="1"/>
</dbReference>
<dbReference type="GO" id="GO:0006310">
    <property type="term" value="P:DNA recombination"/>
    <property type="evidence" value="ECO:0007669"/>
    <property type="project" value="UniProtKB-KW"/>
</dbReference>
<keyword evidence="2" id="KW-1188">Viral release from host cell</keyword>
<evidence type="ECO:0000256" key="17">
    <source>
        <dbReference type="ARBA" id="ARBA00023268"/>
    </source>
</evidence>
<evidence type="ECO:0000256" key="8">
    <source>
        <dbReference type="ARBA" id="ARBA00022759"/>
    </source>
</evidence>
<protein>
    <submittedName>
        <fullName evidence="20">Putative gag-pol polyprotein, identical</fullName>
    </submittedName>
</protein>
<evidence type="ECO:0000256" key="12">
    <source>
        <dbReference type="ARBA" id="ARBA00022908"/>
    </source>
</evidence>
<dbReference type="GO" id="GO:0004190">
    <property type="term" value="F:aspartic-type endopeptidase activity"/>
    <property type="evidence" value="ECO:0007669"/>
    <property type="project" value="UniProtKB-KW"/>
</dbReference>
<dbReference type="SUPFAM" id="SSF53098">
    <property type="entry name" value="Ribonuclease H-like"/>
    <property type="match status" value="1"/>
</dbReference>
<dbReference type="GO" id="GO:0003964">
    <property type="term" value="F:RNA-directed DNA polymerase activity"/>
    <property type="evidence" value="ECO:0007669"/>
    <property type="project" value="UniProtKB-KW"/>
</dbReference>
<evidence type="ECO:0000256" key="13">
    <source>
        <dbReference type="ARBA" id="ARBA00022918"/>
    </source>
</evidence>
<dbReference type="PANTHER" id="PTHR42648:SF11">
    <property type="entry name" value="TRANSPOSON TY4-P GAG-POL POLYPROTEIN"/>
    <property type="match status" value="1"/>
</dbReference>
<evidence type="ECO:0000256" key="11">
    <source>
        <dbReference type="ARBA" id="ARBA00022842"/>
    </source>
</evidence>
<proteinExistence type="predicted"/>
<keyword evidence="9" id="KW-0378">Hydrolase</keyword>
<evidence type="ECO:0000259" key="19">
    <source>
        <dbReference type="PROSITE" id="PS50994"/>
    </source>
</evidence>
<dbReference type="InterPro" id="IPR039537">
    <property type="entry name" value="Retrotran_Ty1/copia-like"/>
</dbReference>
<evidence type="ECO:0000256" key="9">
    <source>
        <dbReference type="ARBA" id="ARBA00022801"/>
    </source>
</evidence>
<dbReference type="SUPFAM" id="SSF56672">
    <property type="entry name" value="DNA/RNA polymerases"/>
    <property type="match status" value="1"/>
</dbReference>
<dbReference type="GO" id="GO:0004519">
    <property type="term" value="F:endonuclease activity"/>
    <property type="evidence" value="ECO:0007669"/>
    <property type="project" value="UniProtKB-KW"/>
</dbReference>
<dbReference type="GO" id="GO:0003887">
    <property type="term" value="F:DNA-directed DNA polymerase activity"/>
    <property type="evidence" value="ECO:0007669"/>
    <property type="project" value="UniProtKB-KW"/>
</dbReference>
<keyword evidence="12" id="KW-0229">DNA integration</keyword>
<evidence type="ECO:0000256" key="18">
    <source>
        <dbReference type="SAM" id="MobiDB-lite"/>
    </source>
</evidence>
<sequence>MAGNGTAASSQPLIPIFRGENYQFWSLKMKTLFKSQELWDIVETGIPEGNANQMREHRKRDSKALFTIQQALDDEIFPRISAVETSKQAWEILKQEYFGDDKVITVKLQTLRRDFETLFMNENESVQGYLSRTSAIVNRMRSYGEKIDNQIVVSKVLRSLTTKFEHVVTAIEESKDLSTYSFDELMSSLLAHEDRLNRSREKVQEKAFQVKGEFSYKGKAENSAGRGHGRGNFRGRGRGGSGRGRNQVGEFRQYKSNIQCRYCKKFGHKEVDCWTKQKDEQKDANFTQNVEEESKLFMASSQITESANAVWFIDSGCSNHMSSSKSLFRDLDESQKSEVRLGDDKQVHIEGKGTVEIKTVQGNVKFLYDVQYVPTLAHNLLSVGQLMTSGYSVVFYDNACDIKDKESGRTIARVPMTQNKMFPLDISNVGNSALVVKEKNETNLWHLRYGHLNVNWLKLLVQKDMVIGLPNIKELDLCEGCIYGKQTRKSFPVGKSWRATTCLELVHADLCGPMKMESLGGSRYFLMFTDDYSRFSWVYFLKFKSETFETFKKFKAFVENQSGNKIKSLRTDRGGEFLSNDFNLFCEENGIRRELTAPYTPEQNGVAERKNRTVVEMARSSLKAKGLPDYFWGEAVATVVYFLNISPTKDVWNTTPLEAWNGKKPRVSHLRIFGCIAYALVNFHSKLDEKSTKCIFVGYSLQSKAYRLYNPISGKVIISRNVVFNEDVSWNFNSGNMMSNIQLLPTDEESAVDFGNSPNSSPVSSSVSSPIAPSTTVAPDESSVEPIPLRRSTREKKPNPKYSNTVNTSCQFALLVSDPICYEEAVEQSEWKNAMIEEIQAIERNSTWELVDAPEGKNVIGLKWVFRTKYNADGSIQKHKARLVAKGYSQQQGVDFDETFSPVARFETVRVVLALAAQLHLPVYQFDVKSAFLNGDLEEEVYVSQPQGFMITGNENKVYKLRKALYGLKQAPRAWYSKIDSFFQGSGFRRSDNEPTLYLKKQGTDEFLLVCLYVDDMIYIGSSKSLVNDFKSNMMRNFEMSDLGLLKYFLGLEVIQDKDGIFISQKKYAEDLLKKFQMMNCEVATTPMNINEKLQRADGTEKANPKLFRSLVGGLNYLTHTRPDIAFSVSVVSRFLQSPTKQHFGAAKRVLRYVAGTTDFGIWYSKAPNFRLVGFTDSDYAGCLDDRKSTSGSCFSFGSGVVTWSSKKQETVALSTSEAEYTAASLAARQALWLRKLLEDFSYEQKESTEIFSDSKSAIAMAKNPSFHGRTKHIDVQYHFIRTLVADGRIVLKFCSTNEQAADIFTKSLPQAKHEYFRLQLGVCDFESRGSVS</sequence>
<dbReference type="GO" id="GO:0005524">
    <property type="term" value="F:ATP binding"/>
    <property type="evidence" value="ECO:0007669"/>
    <property type="project" value="UniProtKB-KW"/>
</dbReference>
<keyword evidence="10" id="KW-0067">ATP-binding</keyword>
<evidence type="ECO:0000256" key="5">
    <source>
        <dbReference type="ARBA" id="ARBA00022723"/>
    </source>
</evidence>
<dbReference type="InterPro" id="IPR001584">
    <property type="entry name" value="Integrase_cat-core"/>
</dbReference>
<dbReference type="Pfam" id="PF14223">
    <property type="entry name" value="Retrotran_gag_2"/>
    <property type="match status" value="1"/>
</dbReference>
<reference evidence="20" key="2">
    <citation type="submission" date="2006-08" db="EMBL/GenBank/DDBJ databases">
        <authorList>
            <person name="Childs K."/>
        </authorList>
    </citation>
    <scope>NUCLEOTIDE SEQUENCE</scope>
</reference>
<dbReference type="InterPro" id="IPR013103">
    <property type="entry name" value="RVT_2"/>
</dbReference>
<keyword evidence="15" id="KW-0917">Virion maturation</keyword>
<dbReference type="GO" id="GO:0006508">
    <property type="term" value="P:proteolysis"/>
    <property type="evidence" value="ECO:0007669"/>
    <property type="project" value="UniProtKB-KW"/>
</dbReference>
<organism evidence="20">
    <name type="scientific">Solanum demissum</name>
    <name type="common">Wild potato</name>
    <dbReference type="NCBI Taxonomy" id="50514"/>
    <lineage>
        <taxon>Eukaryota</taxon>
        <taxon>Viridiplantae</taxon>
        <taxon>Streptophyta</taxon>
        <taxon>Embryophyta</taxon>
        <taxon>Tracheophyta</taxon>
        <taxon>Spermatophyta</taxon>
        <taxon>Magnoliopsida</taxon>
        <taxon>eudicotyledons</taxon>
        <taxon>Gunneridae</taxon>
        <taxon>Pentapetalae</taxon>
        <taxon>asterids</taxon>
        <taxon>lamiids</taxon>
        <taxon>Solanales</taxon>
        <taxon>Solanaceae</taxon>
        <taxon>Solanoideae</taxon>
        <taxon>Solaneae</taxon>
        <taxon>Solanum</taxon>
    </lineage>
</organism>
<dbReference type="EMBL" id="AC149291">
    <property type="protein sequence ID" value="AAT38758.1"/>
    <property type="molecule type" value="Genomic_DNA"/>
</dbReference>
<dbReference type="GO" id="GO:0003676">
    <property type="term" value="F:nucleic acid binding"/>
    <property type="evidence" value="ECO:0007669"/>
    <property type="project" value="InterPro"/>
</dbReference>
<dbReference type="PROSITE" id="PS50994">
    <property type="entry name" value="INTEGRASE"/>
    <property type="match status" value="1"/>
</dbReference>
<gene>
    <name evidence="20" type="ORF">SDM1_42t00010</name>
</gene>
<dbReference type="PANTHER" id="PTHR42648">
    <property type="entry name" value="TRANSPOSASE, PUTATIVE-RELATED"/>
    <property type="match status" value="1"/>
</dbReference>
<evidence type="ECO:0000256" key="4">
    <source>
        <dbReference type="ARBA" id="ARBA00022722"/>
    </source>
</evidence>
<keyword evidence="11" id="KW-0460">Magnesium</keyword>
<dbReference type="InterPro" id="IPR054722">
    <property type="entry name" value="PolX-like_BBD"/>
</dbReference>
<keyword evidence="14" id="KW-0548">Nucleotidyltransferase</keyword>
<keyword evidence="16" id="KW-0233">DNA recombination</keyword>
<feature type="region of interest" description="Disordered" evidence="18">
    <location>
        <begin position="750"/>
        <end position="803"/>
    </location>
</feature>
<feature type="compositionally biased region" description="Low complexity" evidence="18">
    <location>
        <begin position="756"/>
        <end position="770"/>
    </location>
</feature>
<evidence type="ECO:0000256" key="10">
    <source>
        <dbReference type="ARBA" id="ARBA00022840"/>
    </source>
</evidence>
<evidence type="ECO:0000256" key="7">
    <source>
        <dbReference type="ARBA" id="ARBA00022750"/>
    </source>
</evidence>
<keyword evidence="4" id="KW-0540">Nuclease</keyword>
<evidence type="ECO:0000256" key="1">
    <source>
        <dbReference type="ARBA" id="ARBA00002180"/>
    </source>
</evidence>
<dbReference type="Pfam" id="PF00665">
    <property type="entry name" value="rve"/>
    <property type="match status" value="1"/>
</dbReference>
<dbReference type="InterPro" id="IPR025724">
    <property type="entry name" value="GAG-pre-integrase_dom"/>
</dbReference>
<dbReference type="GO" id="GO:0046872">
    <property type="term" value="F:metal ion binding"/>
    <property type="evidence" value="ECO:0007669"/>
    <property type="project" value="UniProtKB-KW"/>
</dbReference>
<evidence type="ECO:0000256" key="3">
    <source>
        <dbReference type="ARBA" id="ARBA00022670"/>
    </source>
</evidence>
<dbReference type="InterPro" id="IPR036397">
    <property type="entry name" value="RNaseH_sf"/>
</dbReference>
<dbReference type="CDD" id="cd09272">
    <property type="entry name" value="RNase_HI_RT_Ty1"/>
    <property type="match status" value="1"/>
</dbReference>
<evidence type="ECO:0000256" key="16">
    <source>
        <dbReference type="ARBA" id="ARBA00023172"/>
    </source>
</evidence>
<keyword evidence="5" id="KW-0479">Metal-binding</keyword>
<keyword evidence="17" id="KW-0511">Multifunctional enzyme</keyword>
<dbReference type="Pfam" id="PF22936">
    <property type="entry name" value="Pol_BBD"/>
    <property type="match status" value="1"/>
</dbReference>
<feature type="region of interest" description="Disordered" evidence="18">
    <location>
        <begin position="219"/>
        <end position="248"/>
    </location>
</feature>
<dbReference type="Pfam" id="PF13976">
    <property type="entry name" value="gag_pre-integrs"/>
    <property type="match status" value="1"/>
</dbReference>
<keyword evidence="7" id="KW-0064">Aspartyl protease</keyword>
<evidence type="ECO:0000256" key="2">
    <source>
        <dbReference type="ARBA" id="ARBA00022612"/>
    </source>
</evidence>
<keyword evidence="14" id="KW-0808">Transferase</keyword>
<dbReference type="InterPro" id="IPR057670">
    <property type="entry name" value="SH3_retrovirus"/>
</dbReference>
<keyword evidence="3" id="KW-0645">Protease</keyword>
<comment type="function">
    <text evidence="1">The aspartyl protease (PR) mediates the proteolytic cleavages of the Gag and Gag-Pol polyproteins after assembly of the VLP.</text>
</comment>
<keyword evidence="13" id="KW-0695">RNA-directed DNA polymerase</keyword>
<feature type="domain" description="Integrase catalytic" evidence="19">
    <location>
        <begin position="488"/>
        <end position="664"/>
    </location>
</feature>